<dbReference type="Proteomes" id="UP000567293">
    <property type="component" value="Unassembled WGS sequence"/>
</dbReference>
<feature type="domain" description="SnoaL-like" evidence="1">
    <location>
        <begin position="128"/>
        <end position="232"/>
    </location>
</feature>
<dbReference type="AlphaFoldDB" id="A0A7V8SZF8"/>
<accession>A0A7V8SZF8</accession>
<dbReference type="InterPro" id="IPR037401">
    <property type="entry name" value="SnoaL-like"/>
</dbReference>
<sequence length="241" mass="26923">RIDGTDMRFLLDTAATSMLNLKSFSSGRSKEIRVTSWSGTAATSAREVFLPEILFGDHRLNDLRLPAIDLSPIASACGGKIDGILGVDLLDKMGVTIDLKRGVASVSSVPASPTAAYKQMEEDMHHCTSAFEAGNAAELGDCFDSEIVLFALQREYRGRGEVMKYLQDRFLQYAPRLTYRMKLDDVKLFGDALWYTYDYEIISPQEHLVGRGMSMCRKIGTRWRILNMHNSLREPVTSANP</sequence>
<evidence type="ECO:0000313" key="3">
    <source>
        <dbReference type="Proteomes" id="UP000567293"/>
    </source>
</evidence>
<dbReference type="Pfam" id="PF13474">
    <property type="entry name" value="SnoaL_3"/>
    <property type="match status" value="1"/>
</dbReference>
<dbReference type="EMBL" id="JACDQQ010002354">
    <property type="protein sequence ID" value="MBA0088124.1"/>
    <property type="molecule type" value="Genomic_DNA"/>
</dbReference>
<evidence type="ECO:0000259" key="1">
    <source>
        <dbReference type="Pfam" id="PF13474"/>
    </source>
</evidence>
<organism evidence="2 3">
    <name type="scientific">Candidatus Acidiferrum panamense</name>
    <dbReference type="NCBI Taxonomy" id="2741543"/>
    <lineage>
        <taxon>Bacteria</taxon>
        <taxon>Pseudomonadati</taxon>
        <taxon>Acidobacteriota</taxon>
        <taxon>Terriglobia</taxon>
        <taxon>Candidatus Acidiferrales</taxon>
        <taxon>Candidatus Acidiferrum</taxon>
    </lineage>
</organism>
<dbReference type="Gene3D" id="2.40.70.10">
    <property type="entry name" value="Acid Proteases"/>
    <property type="match status" value="1"/>
</dbReference>
<proteinExistence type="predicted"/>
<name>A0A7V8SZF8_9BACT</name>
<protein>
    <submittedName>
        <fullName evidence="2">Nuclear transport factor 2 family protein</fullName>
    </submittedName>
</protein>
<keyword evidence="3" id="KW-1185">Reference proteome</keyword>
<dbReference type="SUPFAM" id="SSF54427">
    <property type="entry name" value="NTF2-like"/>
    <property type="match status" value="1"/>
</dbReference>
<comment type="caution">
    <text evidence="2">The sequence shown here is derived from an EMBL/GenBank/DDBJ whole genome shotgun (WGS) entry which is preliminary data.</text>
</comment>
<reference evidence="2" key="1">
    <citation type="submission" date="2020-06" db="EMBL/GenBank/DDBJ databases">
        <title>Legume-microbial interactions unlock mineral nutrients during tropical forest succession.</title>
        <authorList>
            <person name="Epihov D.Z."/>
        </authorList>
    </citation>
    <scope>NUCLEOTIDE SEQUENCE [LARGE SCALE GENOMIC DNA]</scope>
    <source>
        <strain evidence="2">Pan2503</strain>
    </source>
</reference>
<dbReference type="Pfam" id="PF13650">
    <property type="entry name" value="Asp_protease_2"/>
    <property type="match status" value="1"/>
</dbReference>
<gene>
    <name evidence="2" type="ORF">HRJ53_24330</name>
</gene>
<feature type="non-terminal residue" evidence="2">
    <location>
        <position position="1"/>
    </location>
</feature>
<evidence type="ECO:0000313" key="2">
    <source>
        <dbReference type="EMBL" id="MBA0088124.1"/>
    </source>
</evidence>
<dbReference type="Gene3D" id="3.10.450.50">
    <property type="match status" value="1"/>
</dbReference>
<dbReference type="InterPro" id="IPR032710">
    <property type="entry name" value="NTF2-like_dom_sf"/>
</dbReference>
<dbReference type="InterPro" id="IPR021109">
    <property type="entry name" value="Peptidase_aspartic_dom_sf"/>
</dbReference>